<evidence type="ECO:0000256" key="2">
    <source>
        <dbReference type="ARBA" id="ARBA00022525"/>
    </source>
</evidence>
<keyword evidence="2" id="KW-0964">Secreted</keyword>
<dbReference type="InterPro" id="IPR002350">
    <property type="entry name" value="Kazal_dom"/>
</dbReference>
<feature type="signal peptide" evidence="7">
    <location>
        <begin position="1"/>
        <end position="22"/>
    </location>
</feature>
<dbReference type="InterPro" id="IPR000867">
    <property type="entry name" value="IGFBP-like"/>
</dbReference>
<dbReference type="PANTHER" id="PTHR14186">
    <property type="entry name" value="INSULIN-LIKE GROWTH FACTOR BINDING PROTEIN-RELATED"/>
    <property type="match status" value="1"/>
</dbReference>
<dbReference type="GO" id="GO:0005615">
    <property type="term" value="C:extracellular space"/>
    <property type="evidence" value="ECO:0007669"/>
    <property type="project" value="TreeGrafter"/>
</dbReference>
<keyword evidence="5" id="KW-0325">Glycoprotein</keyword>
<comment type="subcellular location">
    <subcellularLocation>
        <location evidence="1">Secreted</location>
    </subcellularLocation>
</comment>
<dbReference type="InterPro" id="IPR007110">
    <property type="entry name" value="Ig-like_dom"/>
</dbReference>
<evidence type="ECO:0000256" key="6">
    <source>
        <dbReference type="ARBA" id="ARBA00023319"/>
    </source>
</evidence>
<evidence type="ECO:0000256" key="7">
    <source>
        <dbReference type="SAM" id="SignalP"/>
    </source>
</evidence>
<evidence type="ECO:0000259" key="9">
    <source>
        <dbReference type="PROSITE" id="PS51323"/>
    </source>
</evidence>
<dbReference type="SUPFAM" id="SSF100895">
    <property type="entry name" value="Kazal-type serine protease inhibitors"/>
    <property type="match status" value="1"/>
</dbReference>
<proteinExistence type="predicted"/>
<evidence type="ECO:0000259" key="8">
    <source>
        <dbReference type="PROSITE" id="PS50835"/>
    </source>
</evidence>
<keyword evidence="6" id="KW-0393">Immunoglobulin domain</keyword>
<feature type="domain" description="Ig-like" evidence="8">
    <location>
        <begin position="146"/>
        <end position="252"/>
    </location>
</feature>
<dbReference type="InterPro" id="IPR011390">
    <property type="entry name" value="IGFBP_rP_mac25"/>
</dbReference>
<dbReference type="SMART" id="SM00408">
    <property type="entry name" value="IGc2"/>
    <property type="match status" value="1"/>
</dbReference>
<dbReference type="SMART" id="SM00280">
    <property type="entry name" value="KAZAL"/>
    <property type="match status" value="1"/>
</dbReference>
<dbReference type="FunCoup" id="A0A6P7X3W8">
    <property type="interactions" value="66"/>
</dbReference>
<dbReference type="GO" id="GO:0001558">
    <property type="term" value="P:regulation of cell growth"/>
    <property type="evidence" value="ECO:0007669"/>
    <property type="project" value="InterPro"/>
</dbReference>
<dbReference type="Pfam" id="PF07648">
    <property type="entry name" value="Kazal_2"/>
    <property type="match status" value="1"/>
</dbReference>
<protein>
    <submittedName>
        <fullName evidence="11">Insulin-like growth factor-binding protein-like 1</fullName>
    </submittedName>
</protein>
<dbReference type="InterPro" id="IPR036058">
    <property type="entry name" value="Kazal_dom_sf"/>
</dbReference>
<dbReference type="Pfam" id="PF13927">
    <property type="entry name" value="Ig_3"/>
    <property type="match status" value="1"/>
</dbReference>
<keyword evidence="3 7" id="KW-0732">Signal</keyword>
<dbReference type="Gene3D" id="3.30.60.30">
    <property type="match status" value="1"/>
</dbReference>
<dbReference type="InterPro" id="IPR003598">
    <property type="entry name" value="Ig_sub2"/>
</dbReference>
<evidence type="ECO:0000256" key="4">
    <source>
        <dbReference type="ARBA" id="ARBA00023157"/>
    </source>
</evidence>
<dbReference type="PANTHER" id="PTHR14186:SF16">
    <property type="entry name" value="INSULIN-LIKE GROWTH FACTOR-BINDING PROTEIN-LIKE 1"/>
    <property type="match status" value="1"/>
</dbReference>
<dbReference type="InterPro" id="IPR009030">
    <property type="entry name" value="Growth_fac_rcpt_cys_sf"/>
</dbReference>
<dbReference type="SMART" id="SM00409">
    <property type="entry name" value="IG"/>
    <property type="match status" value="1"/>
</dbReference>
<accession>A0A6P7X3W8</accession>
<dbReference type="InParanoid" id="A0A6P7X3W8"/>
<dbReference type="CDD" id="cd00104">
    <property type="entry name" value="KAZAL_FS"/>
    <property type="match status" value="1"/>
</dbReference>
<dbReference type="InterPro" id="IPR013783">
    <property type="entry name" value="Ig-like_fold"/>
</dbReference>
<organism evidence="10 11">
    <name type="scientific">Microcaecilia unicolor</name>
    <dbReference type="NCBI Taxonomy" id="1415580"/>
    <lineage>
        <taxon>Eukaryota</taxon>
        <taxon>Metazoa</taxon>
        <taxon>Chordata</taxon>
        <taxon>Craniata</taxon>
        <taxon>Vertebrata</taxon>
        <taxon>Euteleostomi</taxon>
        <taxon>Amphibia</taxon>
        <taxon>Gymnophiona</taxon>
        <taxon>Siphonopidae</taxon>
        <taxon>Microcaecilia</taxon>
    </lineage>
</organism>
<dbReference type="Gene3D" id="4.10.40.20">
    <property type="match status" value="1"/>
</dbReference>
<sequence length="269" mass="28995">MYFSVCLFPLLLALEQSSVVIADCGPCSLQGCEPVVCKAPELLVRDDCGCCEQCLSIEGELCGGKAEWKARCGPGLVCMSQSQGQGEETQLAGSGVCVCKEDGVVCGSNGRSYHSICALHLQSWIALHSGKDRIHKLHDGECTFAPVFTVTPKNIHNVTGAQVYLSCEVKAVPTPIITWRKVTESPKGSKLLEELPGDRVNVAIQVRGGPSKHKSTGWVLINPLTKEDEGVYQCQATNMIGEAHAEGTIKVTEQNKIQRTIHISSDDEI</sequence>
<dbReference type="GO" id="GO:0005520">
    <property type="term" value="F:insulin-like growth factor binding"/>
    <property type="evidence" value="ECO:0007669"/>
    <property type="project" value="InterPro"/>
</dbReference>
<dbReference type="FunFam" id="2.60.40.10:FF:000763">
    <property type="entry name" value="Insulin-like growth factor binding protein 7"/>
    <property type="match status" value="1"/>
</dbReference>
<dbReference type="SUPFAM" id="SSF48726">
    <property type="entry name" value="Immunoglobulin"/>
    <property type="match status" value="1"/>
</dbReference>
<feature type="domain" description="IGFBP N-terminal" evidence="9">
    <location>
        <begin position="20"/>
        <end position="100"/>
    </location>
</feature>
<dbReference type="Proteomes" id="UP000515156">
    <property type="component" value="Chromosome 2"/>
</dbReference>
<gene>
    <name evidence="11" type="primary">IGFBPL1</name>
</gene>
<name>A0A6P7X3W8_9AMPH</name>
<dbReference type="PROSITE" id="PS51323">
    <property type="entry name" value="IGFBP_N_2"/>
    <property type="match status" value="1"/>
</dbReference>
<dbReference type="RefSeq" id="XP_030050292.1">
    <property type="nucleotide sequence ID" value="XM_030194432.1"/>
</dbReference>
<dbReference type="CTD" id="347252"/>
<dbReference type="AlphaFoldDB" id="A0A6P7X3W8"/>
<dbReference type="OrthoDB" id="10012075at2759"/>
<keyword evidence="10" id="KW-1185">Reference proteome</keyword>
<evidence type="ECO:0000313" key="10">
    <source>
        <dbReference type="Proteomes" id="UP000515156"/>
    </source>
</evidence>
<dbReference type="Pfam" id="PF00219">
    <property type="entry name" value="IGFBP"/>
    <property type="match status" value="1"/>
</dbReference>
<dbReference type="PROSITE" id="PS50835">
    <property type="entry name" value="IG_LIKE"/>
    <property type="match status" value="1"/>
</dbReference>
<dbReference type="InterPro" id="IPR036179">
    <property type="entry name" value="Ig-like_dom_sf"/>
</dbReference>
<dbReference type="SMART" id="SM00121">
    <property type="entry name" value="IB"/>
    <property type="match status" value="1"/>
</dbReference>
<dbReference type="GeneID" id="115463711"/>
<evidence type="ECO:0000313" key="11">
    <source>
        <dbReference type="RefSeq" id="XP_030050292.1"/>
    </source>
</evidence>
<dbReference type="Gene3D" id="2.60.40.10">
    <property type="entry name" value="Immunoglobulins"/>
    <property type="match status" value="1"/>
</dbReference>
<evidence type="ECO:0000256" key="3">
    <source>
        <dbReference type="ARBA" id="ARBA00022729"/>
    </source>
</evidence>
<dbReference type="InterPro" id="IPR003599">
    <property type="entry name" value="Ig_sub"/>
</dbReference>
<evidence type="ECO:0000256" key="1">
    <source>
        <dbReference type="ARBA" id="ARBA00004613"/>
    </source>
</evidence>
<keyword evidence="4" id="KW-1015">Disulfide bond</keyword>
<feature type="chain" id="PRO_5027685120" evidence="7">
    <location>
        <begin position="23"/>
        <end position="269"/>
    </location>
</feature>
<evidence type="ECO:0000256" key="5">
    <source>
        <dbReference type="ARBA" id="ARBA00023180"/>
    </source>
</evidence>
<reference evidence="11" key="1">
    <citation type="submission" date="2025-08" db="UniProtKB">
        <authorList>
            <consortium name="RefSeq"/>
        </authorList>
    </citation>
    <scope>IDENTIFICATION</scope>
</reference>
<dbReference type="SUPFAM" id="SSF57184">
    <property type="entry name" value="Growth factor receptor domain"/>
    <property type="match status" value="1"/>
</dbReference>
<dbReference type="KEGG" id="muo:115463711"/>
<dbReference type="GO" id="GO:0009966">
    <property type="term" value="P:regulation of signal transduction"/>
    <property type="evidence" value="ECO:0007669"/>
    <property type="project" value="TreeGrafter"/>
</dbReference>